<keyword evidence="3" id="KW-1185">Reference proteome</keyword>
<evidence type="ECO:0000313" key="2">
    <source>
        <dbReference type="EMBL" id="RDK83256.1"/>
    </source>
</evidence>
<protein>
    <submittedName>
        <fullName evidence="2">Uncharacterized protein</fullName>
    </submittedName>
</protein>
<dbReference type="AlphaFoldDB" id="A0A370Q4F2"/>
<accession>A0A370Q4F2</accession>
<feature type="signal peptide" evidence="1">
    <location>
        <begin position="1"/>
        <end position="19"/>
    </location>
</feature>
<comment type="caution">
    <text evidence="2">The sequence shown here is derived from an EMBL/GenBank/DDBJ whole genome shotgun (WGS) entry which is preliminary data.</text>
</comment>
<dbReference type="EMBL" id="QRAO01000008">
    <property type="protein sequence ID" value="RDK83256.1"/>
    <property type="molecule type" value="Genomic_DNA"/>
</dbReference>
<keyword evidence="1" id="KW-0732">Signal</keyword>
<feature type="chain" id="PRO_5016689632" evidence="1">
    <location>
        <begin position="20"/>
        <end position="217"/>
    </location>
</feature>
<reference evidence="2 3" key="1">
    <citation type="submission" date="2018-07" db="EMBL/GenBank/DDBJ databases">
        <title>Genomic Encyclopedia of Type Strains, Phase IV (KMG-IV): sequencing the most valuable type-strain genomes for metagenomic binning, comparative biology and taxonomic classification.</title>
        <authorList>
            <person name="Goeker M."/>
        </authorList>
    </citation>
    <scope>NUCLEOTIDE SEQUENCE [LARGE SCALE GENOMIC DNA]</scope>
    <source>
        <strain evidence="2 3">DSM 101478</strain>
    </source>
</reference>
<sequence length="217" mass="23166">MKKLLLFCLTIMFGLATYAQIGINTTKPDATLHIEGNLIVTNTGGETLAGEPITATKVLGLDENGNIIALTLDTNIYIEDNIIKSYTSKERVGSIPVFPAGEQHNVSLIIFPGGTNGGKSVIRMSNGGTGAYISITGFDVGEFGGPAAADGFSVWLYASDNDLKLRNEDIGSSPENRIAAPGGEDVDVNENGMIRIMYDATIQRWVVMTQDSDDDDD</sequence>
<name>A0A370Q4F2_9FLAO</name>
<gene>
    <name evidence="2" type="ORF">C8D94_10844</name>
</gene>
<organism evidence="2 3">
    <name type="scientific">Marinirhabdus gelatinilytica</name>
    <dbReference type="NCBI Taxonomy" id="1703343"/>
    <lineage>
        <taxon>Bacteria</taxon>
        <taxon>Pseudomonadati</taxon>
        <taxon>Bacteroidota</taxon>
        <taxon>Flavobacteriia</taxon>
        <taxon>Flavobacteriales</taxon>
        <taxon>Flavobacteriaceae</taxon>
    </lineage>
</organism>
<dbReference type="RefSeq" id="WP_170134789.1">
    <property type="nucleotide sequence ID" value="NZ_QRAO01000008.1"/>
</dbReference>
<dbReference type="Proteomes" id="UP000255317">
    <property type="component" value="Unassembled WGS sequence"/>
</dbReference>
<evidence type="ECO:0000313" key="3">
    <source>
        <dbReference type="Proteomes" id="UP000255317"/>
    </source>
</evidence>
<proteinExistence type="predicted"/>
<evidence type="ECO:0000256" key="1">
    <source>
        <dbReference type="SAM" id="SignalP"/>
    </source>
</evidence>